<dbReference type="Proteomes" id="UP000193467">
    <property type="component" value="Unassembled WGS sequence"/>
</dbReference>
<dbReference type="InParanoid" id="A0A1Y2G3Y6"/>
<gene>
    <name evidence="1" type="ORF">BCR35DRAFT_5454</name>
</gene>
<name>A0A1Y2G3Y6_9BASI</name>
<comment type="caution">
    <text evidence="1">The sequence shown here is derived from an EMBL/GenBank/DDBJ whole genome shotgun (WGS) entry which is preliminary data.</text>
</comment>
<reference evidence="1 2" key="1">
    <citation type="submission" date="2016-07" db="EMBL/GenBank/DDBJ databases">
        <title>Pervasive Adenine N6-methylation of Active Genes in Fungi.</title>
        <authorList>
            <consortium name="DOE Joint Genome Institute"/>
            <person name="Mondo S.J."/>
            <person name="Dannebaum R.O."/>
            <person name="Kuo R.C."/>
            <person name="Labutti K."/>
            <person name="Haridas S."/>
            <person name="Kuo A."/>
            <person name="Salamov A."/>
            <person name="Ahrendt S.R."/>
            <person name="Lipzen A."/>
            <person name="Sullivan W."/>
            <person name="Andreopoulos W.B."/>
            <person name="Clum A."/>
            <person name="Lindquist E."/>
            <person name="Daum C."/>
            <person name="Ramamoorthy G.K."/>
            <person name="Gryganskyi A."/>
            <person name="Culley D."/>
            <person name="Magnuson J.K."/>
            <person name="James T.Y."/>
            <person name="O'Malley M.A."/>
            <person name="Stajich J.E."/>
            <person name="Spatafora J.W."/>
            <person name="Visel A."/>
            <person name="Grigoriev I.V."/>
        </authorList>
    </citation>
    <scope>NUCLEOTIDE SEQUENCE [LARGE SCALE GENOMIC DNA]</scope>
    <source>
        <strain evidence="1 2">62-1032</strain>
    </source>
</reference>
<sequence>MSFPTLSRAVPGAHGARSLVFRSWLIPSTPADLEVLAVDLFRVSGDPIIAVSFAHIRRLALSCPSDIADLSTFLQSADFPCLEDLALAVSDMDRVIVEKQLDRLGEGILCHAAKVKRFSFAIVESQRPLSLPLNVWPSFTALENLVLDSKAPVDQILPSLPTRLSTFRLRALFEGDEAPSFKGLRDAMRSRHQALQSLSKLILPIYEPSEPARDEEDELLNLCRERGIWVDRREALGRGDYAAHLEDSLDF</sequence>
<organism evidence="1 2">
    <name type="scientific">Leucosporidium creatinivorum</name>
    <dbReference type="NCBI Taxonomy" id="106004"/>
    <lineage>
        <taxon>Eukaryota</taxon>
        <taxon>Fungi</taxon>
        <taxon>Dikarya</taxon>
        <taxon>Basidiomycota</taxon>
        <taxon>Pucciniomycotina</taxon>
        <taxon>Microbotryomycetes</taxon>
        <taxon>Leucosporidiales</taxon>
        <taxon>Leucosporidium</taxon>
    </lineage>
</organism>
<dbReference type="EMBL" id="MCGR01000001">
    <property type="protein sequence ID" value="ORY92651.1"/>
    <property type="molecule type" value="Genomic_DNA"/>
</dbReference>
<keyword evidence="2" id="KW-1185">Reference proteome</keyword>
<protein>
    <submittedName>
        <fullName evidence="1">Uncharacterized protein</fullName>
    </submittedName>
</protein>
<evidence type="ECO:0000313" key="1">
    <source>
        <dbReference type="EMBL" id="ORY92651.1"/>
    </source>
</evidence>
<accession>A0A1Y2G3Y6</accession>
<evidence type="ECO:0000313" key="2">
    <source>
        <dbReference type="Proteomes" id="UP000193467"/>
    </source>
</evidence>
<dbReference type="AlphaFoldDB" id="A0A1Y2G3Y6"/>
<proteinExistence type="predicted"/>